<protein>
    <submittedName>
        <fullName evidence="2">GNAT family N-acetyltransferase</fullName>
        <ecNumber evidence="2">2.3.-.-</ecNumber>
    </submittedName>
</protein>
<keyword evidence="3" id="KW-1185">Reference proteome</keyword>
<dbReference type="SUPFAM" id="SSF55729">
    <property type="entry name" value="Acyl-CoA N-acyltransferases (Nat)"/>
    <property type="match status" value="1"/>
</dbReference>
<accession>A0ABW5IKF0</accession>
<name>A0ABW5IKF0_9BACT</name>
<evidence type="ECO:0000259" key="1">
    <source>
        <dbReference type="PROSITE" id="PS51186"/>
    </source>
</evidence>
<dbReference type="PANTHER" id="PTHR43792">
    <property type="entry name" value="GNAT FAMILY, PUTATIVE (AFU_ORTHOLOGUE AFUA_3G00765)-RELATED-RELATED"/>
    <property type="match status" value="1"/>
</dbReference>
<organism evidence="2 3">
    <name type="scientific">Pontibacter locisalis</name>
    <dbReference type="NCBI Taxonomy" id="1719035"/>
    <lineage>
        <taxon>Bacteria</taxon>
        <taxon>Pseudomonadati</taxon>
        <taxon>Bacteroidota</taxon>
        <taxon>Cytophagia</taxon>
        <taxon>Cytophagales</taxon>
        <taxon>Hymenobacteraceae</taxon>
        <taxon>Pontibacter</taxon>
    </lineage>
</organism>
<dbReference type="EMBL" id="JBHULU010000012">
    <property type="protein sequence ID" value="MFD2513855.1"/>
    <property type="molecule type" value="Genomic_DNA"/>
</dbReference>
<dbReference type="RefSeq" id="WP_377505254.1">
    <property type="nucleotide sequence ID" value="NZ_JBHULU010000012.1"/>
</dbReference>
<dbReference type="Proteomes" id="UP001597544">
    <property type="component" value="Unassembled WGS sequence"/>
</dbReference>
<dbReference type="PROSITE" id="PS51186">
    <property type="entry name" value="GNAT"/>
    <property type="match status" value="1"/>
</dbReference>
<dbReference type="Gene3D" id="3.40.630.30">
    <property type="match status" value="1"/>
</dbReference>
<dbReference type="EC" id="2.3.-.-" evidence="2"/>
<dbReference type="PANTHER" id="PTHR43792:SF9">
    <property type="entry name" value="RIBOSOMAL-PROTEIN-ALANINE ACETYLTRANSFERASE"/>
    <property type="match status" value="1"/>
</dbReference>
<dbReference type="InterPro" id="IPR051531">
    <property type="entry name" value="N-acetyltransferase"/>
</dbReference>
<dbReference type="InterPro" id="IPR000182">
    <property type="entry name" value="GNAT_dom"/>
</dbReference>
<dbReference type="Pfam" id="PF13302">
    <property type="entry name" value="Acetyltransf_3"/>
    <property type="match status" value="1"/>
</dbReference>
<sequence length="183" mass="21028">MSPNLTTERLELRLIRSSDDAFILQGLSDERVTKYYAVHYHTLEEVQEQMKFYQELIESQTGIWWTFSLKGESGLIGACGFSSIEPEHRKGEIGFWLLPEYWGKGYIPEAAGAAIKYGFENLNLNRIEAIVEGGNEQSEKVLQKIGFACEGSLREREIKNGQFIDLVYYSILRSTWTQHLHQA</sequence>
<gene>
    <name evidence="2" type="ORF">ACFSRY_08260</name>
</gene>
<dbReference type="InterPro" id="IPR016181">
    <property type="entry name" value="Acyl_CoA_acyltransferase"/>
</dbReference>
<evidence type="ECO:0000313" key="3">
    <source>
        <dbReference type="Proteomes" id="UP001597544"/>
    </source>
</evidence>
<comment type="caution">
    <text evidence="2">The sequence shown here is derived from an EMBL/GenBank/DDBJ whole genome shotgun (WGS) entry which is preliminary data.</text>
</comment>
<evidence type="ECO:0000313" key="2">
    <source>
        <dbReference type="EMBL" id="MFD2513855.1"/>
    </source>
</evidence>
<keyword evidence="2" id="KW-0012">Acyltransferase</keyword>
<dbReference type="GO" id="GO:0016746">
    <property type="term" value="F:acyltransferase activity"/>
    <property type="evidence" value="ECO:0007669"/>
    <property type="project" value="UniProtKB-KW"/>
</dbReference>
<proteinExistence type="predicted"/>
<reference evidence="3" key="1">
    <citation type="journal article" date="2019" name="Int. J. Syst. Evol. Microbiol.">
        <title>The Global Catalogue of Microorganisms (GCM) 10K type strain sequencing project: providing services to taxonomists for standard genome sequencing and annotation.</title>
        <authorList>
            <consortium name="The Broad Institute Genomics Platform"/>
            <consortium name="The Broad Institute Genome Sequencing Center for Infectious Disease"/>
            <person name="Wu L."/>
            <person name="Ma J."/>
        </authorList>
    </citation>
    <scope>NUCLEOTIDE SEQUENCE [LARGE SCALE GENOMIC DNA]</scope>
    <source>
        <strain evidence="3">KCTC 42498</strain>
    </source>
</reference>
<keyword evidence="2" id="KW-0808">Transferase</keyword>
<feature type="domain" description="N-acetyltransferase" evidence="1">
    <location>
        <begin position="22"/>
        <end position="174"/>
    </location>
</feature>